<organism evidence="2 3">
    <name type="scientific">Paralcaligenes ureilyticus</name>
    <dbReference type="NCBI Taxonomy" id="627131"/>
    <lineage>
        <taxon>Bacteria</taxon>
        <taxon>Pseudomonadati</taxon>
        <taxon>Pseudomonadota</taxon>
        <taxon>Betaproteobacteria</taxon>
        <taxon>Burkholderiales</taxon>
        <taxon>Alcaligenaceae</taxon>
        <taxon>Paralcaligenes</taxon>
    </lineage>
</organism>
<dbReference type="Proteomes" id="UP000295525">
    <property type="component" value="Unassembled WGS sequence"/>
</dbReference>
<sequence>MKTLASTLMISLSLIAGAAQAASSTDVPTSKTRAQVVAELQEARAQGLLSNGELDYPPVIASTSSKTRAEVEAELVAAEADGTISRGELDYPPVSANAKTSTTTRAAVEAEYTKLAGSGQLPSATF</sequence>
<dbReference type="EMBL" id="SMAJ01000024">
    <property type="protein sequence ID" value="TCT01479.1"/>
    <property type="molecule type" value="Genomic_DNA"/>
</dbReference>
<accession>A0A4R3LPM7</accession>
<feature type="chain" id="PRO_5020587771" evidence="1">
    <location>
        <begin position="22"/>
        <end position="126"/>
    </location>
</feature>
<feature type="signal peptide" evidence="1">
    <location>
        <begin position="1"/>
        <end position="21"/>
    </location>
</feature>
<protein>
    <submittedName>
        <fullName evidence="2">Uncharacterized protein DUF4148</fullName>
    </submittedName>
</protein>
<dbReference type="AlphaFoldDB" id="A0A4R3LPM7"/>
<evidence type="ECO:0000313" key="3">
    <source>
        <dbReference type="Proteomes" id="UP000295525"/>
    </source>
</evidence>
<dbReference type="RefSeq" id="WP_132585949.1">
    <property type="nucleotide sequence ID" value="NZ_SMAJ01000024.1"/>
</dbReference>
<proteinExistence type="predicted"/>
<dbReference type="OrthoDB" id="8777858at2"/>
<evidence type="ECO:0000313" key="2">
    <source>
        <dbReference type="EMBL" id="TCT01479.1"/>
    </source>
</evidence>
<comment type="caution">
    <text evidence="2">The sequence shown here is derived from an EMBL/GenBank/DDBJ whole genome shotgun (WGS) entry which is preliminary data.</text>
</comment>
<reference evidence="2 3" key="1">
    <citation type="submission" date="2019-03" db="EMBL/GenBank/DDBJ databases">
        <title>Genomic Encyclopedia of Type Strains, Phase IV (KMG-IV): sequencing the most valuable type-strain genomes for metagenomic binning, comparative biology and taxonomic classification.</title>
        <authorList>
            <person name="Goeker M."/>
        </authorList>
    </citation>
    <scope>NUCLEOTIDE SEQUENCE [LARGE SCALE GENOMIC DNA]</scope>
    <source>
        <strain evidence="2 3">DSM 24591</strain>
    </source>
</reference>
<keyword evidence="1" id="KW-0732">Signal</keyword>
<name>A0A4R3LPM7_9BURK</name>
<gene>
    <name evidence="2" type="ORF">EDC26_12414</name>
</gene>
<evidence type="ECO:0000256" key="1">
    <source>
        <dbReference type="SAM" id="SignalP"/>
    </source>
</evidence>
<keyword evidence="3" id="KW-1185">Reference proteome</keyword>
<dbReference type="InterPro" id="IPR025421">
    <property type="entry name" value="DUF4148"/>
</dbReference>
<dbReference type="Pfam" id="PF13663">
    <property type="entry name" value="DUF4148"/>
    <property type="match status" value="2"/>
</dbReference>